<dbReference type="EMBL" id="UINC01124319">
    <property type="protein sequence ID" value="SVD01383.1"/>
    <property type="molecule type" value="Genomic_DNA"/>
</dbReference>
<feature type="transmembrane region" description="Helical" evidence="1">
    <location>
        <begin position="123"/>
        <end position="142"/>
    </location>
</feature>
<sequence length="151" mass="16330">LSFQEVALAVLEENRANFPKLARFAMCLGIATSCGIASLAFTPLTVVWFEKVAGLEPDLIALASISLKILVPVPALSVFLSFLRSIYIQVRMTKLITVATVLEVLTLALLFIFLGWILDVAGVIAAFAAFLGGRLTGVLCLLKDIKKCQLF</sequence>
<feature type="non-terminal residue" evidence="2">
    <location>
        <position position="1"/>
    </location>
</feature>
<proteinExistence type="predicted"/>
<evidence type="ECO:0000256" key="1">
    <source>
        <dbReference type="SAM" id="Phobius"/>
    </source>
</evidence>
<feature type="transmembrane region" description="Helical" evidence="1">
    <location>
        <begin position="95"/>
        <end position="117"/>
    </location>
</feature>
<organism evidence="2">
    <name type="scientific">marine metagenome</name>
    <dbReference type="NCBI Taxonomy" id="408172"/>
    <lineage>
        <taxon>unclassified sequences</taxon>
        <taxon>metagenomes</taxon>
        <taxon>ecological metagenomes</taxon>
    </lineage>
</organism>
<keyword evidence="1" id="KW-1133">Transmembrane helix</keyword>
<accession>A0A382RUP4</accession>
<gene>
    <name evidence="2" type="ORF">METZ01_LOCUS354237</name>
</gene>
<feature type="transmembrane region" description="Helical" evidence="1">
    <location>
        <begin position="24"/>
        <end position="48"/>
    </location>
</feature>
<keyword evidence="1" id="KW-0472">Membrane</keyword>
<name>A0A382RUP4_9ZZZZ</name>
<protein>
    <recommendedName>
        <fullName evidence="3">Polysaccharide biosynthesis protein C-terminal domain-containing protein</fullName>
    </recommendedName>
</protein>
<reference evidence="2" key="1">
    <citation type="submission" date="2018-05" db="EMBL/GenBank/DDBJ databases">
        <authorList>
            <person name="Lanie J.A."/>
            <person name="Ng W.-L."/>
            <person name="Kazmierczak K.M."/>
            <person name="Andrzejewski T.M."/>
            <person name="Davidsen T.M."/>
            <person name="Wayne K.J."/>
            <person name="Tettelin H."/>
            <person name="Glass J.I."/>
            <person name="Rusch D."/>
            <person name="Podicherti R."/>
            <person name="Tsui H.-C.T."/>
            <person name="Winkler M.E."/>
        </authorList>
    </citation>
    <scope>NUCLEOTIDE SEQUENCE</scope>
</reference>
<dbReference type="AlphaFoldDB" id="A0A382RUP4"/>
<evidence type="ECO:0000313" key="2">
    <source>
        <dbReference type="EMBL" id="SVD01383.1"/>
    </source>
</evidence>
<keyword evidence="1" id="KW-0812">Transmembrane</keyword>
<feature type="transmembrane region" description="Helical" evidence="1">
    <location>
        <begin position="60"/>
        <end position="83"/>
    </location>
</feature>
<evidence type="ECO:0008006" key="3">
    <source>
        <dbReference type="Google" id="ProtNLM"/>
    </source>
</evidence>